<dbReference type="GO" id="GO:0140359">
    <property type="term" value="F:ABC-type transporter activity"/>
    <property type="evidence" value="ECO:0007669"/>
    <property type="project" value="InterPro"/>
</dbReference>
<name>A0A1H8F3S1_9BACI</name>
<dbReference type="STRING" id="930146.SAMN05192533_110188"/>
<gene>
    <name evidence="2" type="ORF">SAMN05192533_110188</name>
</gene>
<evidence type="ECO:0000313" key="2">
    <source>
        <dbReference type="EMBL" id="SEN25658.1"/>
    </source>
</evidence>
<dbReference type="RefSeq" id="WP_090747369.1">
    <property type="nucleotide sequence ID" value="NZ_FOBW01000010.1"/>
</dbReference>
<reference evidence="3" key="1">
    <citation type="submission" date="2016-10" db="EMBL/GenBank/DDBJ databases">
        <authorList>
            <person name="Varghese N."/>
            <person name="Submissions S."/>
        </authorList>
    </citation>
    <scope>NUCLEOTIDE SEQUENCE [LARGE SCALE GENOMIC DNA]</scope>
    <source>
        <strain evidence="3">B48,IBRC-M 10115,DSM 25386,CECT 8001</strain>
    </source>
</reference>
<keyword evidence="3" id="KW-1185">Reference proteome</keyword>
<feature type="transmembrane region" description="Helical" evidence="1">
    <location>
        <begin position="117"/>
        <end position="145"/>
    </location>
</feature>
<proteinExistence type="predicted"/>
<feature type="transmembrane region" description="Helical" evidence="1">
    <location>
        <begin position="157"/>
        <end position="182"/>
    </location>
</feature>
<dbReference type="OrthoDB" id="9800309at2"/>
<keyword evidence="1" id="KW-1133">Transmembrane helix</keyword>
<dbReference type="Proteomes" id="UP000198553">
    <property type="component" value="Unassembled WGS sequence"/>
</dbReference>
<dbReference type="AlphaFoldDB" id="A0A1H8F3S1"/>
<feature type="transmembrane region" description="Helical" evidence="1">
    <location>
        <begin position="189"/>
        <end position="208"/>
    </location>
</feature>
<dbReference type="PANTHER" id="PTHR43471:SF12">
    <property type="entry name" value="HYPOTHETICAL MEMBRANE PROTEIN, CONSERVED"/>
    <property type="match status" value="1"/>
</dbReference>
<feature type="transmembrane region" description="Helical" evidence="1">
    <location>
        <begin position="238"/>
        <end position="258"/>
    </location>
</feature>
<dbReference type="Pfam" id="PF12679">
    <property type="entry name" value="ABC2_membrane_2"/>
    <property type="match status" value="1"/>
</dbReference>
<feature type="transmembrane region" description="Helical" evidence="1">
    <location>
        <begin position="12"/>
        <end position="34"/>
    </location>
</feature>
<dbReference type="EMBL" id="FOBW01000010">
    <property type="protein sequence ID" value="SEN25658.1"/>
    <property type="molecule type" value="Genomic_DNA"/>
</dbReference>
<protein>
    <submittedName>
        <fullName evidence="2">ABC-2 type transport system permease protein</fullName>
    </submittedName>
</protein>
<evidence type="ECO:0000313" key="3">
    <source>
        <dbReference type="Proteomes" id="UP000198553"/>
    </source>
</evidence>
<dbReference type="GO" id="GO:0005886">
    <property type="term" value="C:plasma membrane"/>
    <property type="evidence" value="ECO:0007669"/>
    <property type="project" value="UniProtKB-SubCell"/>
</dbReference>
<organism evidence="2 3">
    <name type="scientific">Mesobacillus persicus</name>
    <dbReference type="NCBI Taxonomy" id="930146"/>
    <lineage>
        <taxon>Bacteria</taxon>
        <taxon>Bacillati</taxon>
        <taxon>Bacillota</taxon>
        <taxon>Bacilli</taxon>
        <taxon>Bacillales</taxon>
        <taxon>Bacillaceae</taxon>
        <taxon>Mesobacillus</taxon>
    </lineage>
</organism>
<accession>A0A1H8F3S1</accession>
<feature type="transmembrane region" description="Helical" evidence="1">
    <location>
        <begin position="75"/>
        <end position="96"/>
    </location>
</feature>
<dbReference type="PANTHER" id="PTHR43471">
    <property type="entry name" value="ABC TRANSPORTER PERMEASE"/>
    <property type="match status" value="1"/>
</dbReference>
<keyword evidence="1" id="KW-0812">Transmembrane</keyword>
<sequence length="265" mass="28895">MNIITREMKANLKSLIIWSIGVLFMVGAGMGKYAGMGGSGETMNELMAEMPDSLQAIMGTAGFDLSKALGFYGLLYLYLIVMATIHAVMLGANIIAKEELDKTVEFLLVKPISRVKVISFKLVAALLNVFVVNLVTLVSSIIIVGRSAEGEKVVGDIVLLMVGMFCLQIIFLVIGTAIAAVYKNAKKAGAISTGILLITFLLAIIINLDQRLEALRYITPFKYFEAESILNTSGLDPVFLGLSLIIVVVLTFTTYHYYKKKDLHL</sequence>
<keyword evidence="1" id="KW-0472">Membrane</keyword>
<evidence type="ECO:0000256" key="1">
    <source>
        <dbReference type="SAM" id="Phobius"/>
    </source>
</evidence>